<dbReference type="GO" id="GO:0005524">
    <property type="term" value="F:ATP binding"/>
    <property type="evidence" value="ECO:0007669"/>
    <property type="project" value="UniProtKB-KW"/>
</dbReference>
<evidence type="ECO:0000256" key="3">
    <source>
        <dbReference type="ARBA" id="ARBA00022475"/>
    </source>
</evidence>
<keyword evidence="6" id="KW-0378">Hydrolase</keyword>
<evidence type="ECO:0000256" key="9">
    <source>
        <dbReference type="ARBA" id="ARBA00023136"/>
    </source>
</evidence>
<organism evidence="12 13">
    <name type="scientific">Streptosporangium saharense</name>
    <dbReference type="NCBI Taxonomy" id="1706840"/>
    <lineage>
        <taxon>Bacteria</taxon>
        <taxon>Bacillati</taxon>
        <taxon>Actinomycetota</taxon>
        <taxon>Actinomycetes</taxon>
        <taxon>Streptosporangiales</taxon>
        <taxon>Streptosporangiaceae</taxon>
        <taxon>Streptosporangium</taxon>
    </lineage>
</organism>
<dbReference type="Gene3D" id="3.30.2390.20">
    <property type="entry name" value="Type VII secretion system EccB, repeat 1 domain"/>
    <property type="match status" value="1"/>
</dbReference>
<gene>
    <name evidence="12" type="ORF">FHS44_005800</name>
</gene>
<keyword evidence="4 11" id="KW-0812">Transmembrane</keyword>
<evidence type="ECO:0000256" key="6">
    <source>
        <dbReference type="ARBA" id="ARBA00022801"/>
    </source>
</evidence>
<proteinExistence type="inferred from homology"/>
<dbReference type="Pfam" id="PF05108">
    <property type="entry name" value="T7SS_ESX1_EccB"/>
    <property type="match status" value="1"/>
</dbReference>
<keyword evidence="8 11" id="KW-1133">Transmembrane helix</keyword>
<sequence length="483" mass="50905">MQTRRDLYQAYRLMTQRLGTALLQGEPDLPESPMRRHNVAMFGGVLVAVLVAAVFGVIGLLRPGNATALTDPGTVVVEEETGATFVYSAPQGTMIPVVNMASARLLVGQQDVKVRLVSSASLSRYPRGTLVGIPGAPESLPARDRLVRSPWSACVVEGTDTNGERRPYTSLVGGFGVGGAPIGQDKAMLVEQDGQAWLLWSNQRMRVSTEGARALTEERPRQVPLAWLNALPTGPDFRSPSVPGLGRQTRGPDGRGSVVGKVFTVPPVAGGGAKWYVQLADGLAPLTPAQAALLLQNPDSKKAYGRAPVRAIELDPATATGARRSATSMGGGDLPQAMPTIVTPPPTDPVCAVYSDTERGSVRALLTVGSTVSVPAPPKGWFNQDVVDQVVLPYGGGALLGLLPGDGRLEAIRSLYLLDDQGRRHAVTSPEALTGLGYTTQDIAPLPAHLVHLIPEGPALDVAAARKPVQADRPQTPGTQQRQ</sequence>
<feature type="region of interest" description="Disordered" evidence="10">
    <location>
        <begin position="318"/>
        <end position="342"/>
    </location>
</feature>
<comment type="similarity">
    <text evidence="2">Belongs to the EccB family.</text>
</comment>
<keyword evidence="13" id="KW-1185">Reference proteome</keyword>
<dbReference type="InterPro" id="IPR044857">
    <property type="entry name" value="T7SS_EccB_R1"/>
</dbReference>
<dbReference type="Gene3D" id="2.40.50.910">
    <property type="entry name" value="Type VII secretion system EccB, repeat 3 domain"/>
    <property type="match status" value="1"/>
</dbReference>
<evidence type="ECO:0000256" key="2">
    <source>
        <dbReference type="ARBA" id="ARBA00008149"/>
    </source>
</evidence>
<evidence type="ECO:0000313" key="13">
    <source>
        <dbReference type="Proteomes" id="UP000552644"/>
    </source>
</evidence>
<dbReference type="Proteomes" id="UP000552644">
    <property type="component" value="Unassembled WGS sequence"/>
</dbReference>
<dbReference type="RefSeq" id="WP_184720146.1">
    <property type="nucleotide sequence ID" value="NZ_JACHJP010000007.1"/>
</dbReference>
<dbReference type="AlphaFoldDB" id="A0A7W7QRY7"/>
<dbReference type="GO" id="GO:0016787">
    <property type="term" value="F:hydrolase activity"/>
    <property type="evidence" value="ECO:0007669"/>
    <property type="project" value="UniProtKB-KW"/>
</dbReference>
<evidence type="ECO:0000313" key="12">
    <source>
        <dbReference type="EMBL" id="MBB4918670.1"/>
    </source>
</evidence>
<dbReference type="InterPro" id="IPR042485">
    <property type="entry name" value="T7SS_EccB_R3"/>
</dbReference>
<feature type="compositionally biased region" description="Low complexity" evidence="10">
    <location>
        <begin position="318"/>
        <end position="328"/>
    </location>
</feature>
<feature type="transmembrane region" description="Helical" evidence="11">
    <location>
        <begin position="39"/>
        <end position="61"/>
    </location>
</feature>
<name>A0A7W7QRY7_9ACTN</name>
<feature type="region of interest" description="Disordered" evidence="10">
    <location>
        <begin position="238"/>
        <end position="258"/>
    </location>
</feature>
<dbReference type="NCBIfam" id="TIGR03919">
    <property type="entry name" value="T7SS_EccB"/>
    <property type="match status" value="1"/>
</dbReference>
<dbReference type="PANTHER" id="PTHR40765">
    <property type="entry name" value="ESX-2 SECRETION SYSTEM ATPASE ECCB2"/>
    <property type="match status" value="1"/>
</dbReference>
<comment type="caution">
    <text evidence="12">The sequence shown here is derived from an EMBL/GenBank/DDBJ whole genome shotgun (WGS) entry which is preliminary data.</text>
</comment>
<evidence type="ECO:0000256" key="7">
    <source>
        <dbReference type="ARBA" id="ARBA00022840"/>
    </source>
</evidence>
<evidence type="ECO:0000256" key="1">
    <source>
        <dbReference type="ARBA" id="ARBA00004162"/>
    </source>
</evidence>
<keyword evidence="9 11" id="KW-0472">Membrane</keyword>
<keyword evidence="3" id="KW-1003">Cell membrane</keyword>
<dbReference type="PANTHER" id="PTHR40765:SF2">
    <property type="entry name" value="ESX-2 SECRETION SYSTEM ATPASE ECCB2"/>
    <property type="match status" value="1"/>
</dbReference>
<evidence type="ECO:0000256" key="4">
    <source>
        <dbReference type="ARBA" id="ARBA00022692"/>
    </source>
</evidence>
<dbReference type="GO" id="GO:0005886">
    <property type="term" value="C:plasma membrane"/>
    <property type="evidence" value="ECO:0007669"/>
    <property type="project" value="UniProtKB-SubCell"/>
</dbReference>
<comment type="subcellular location">
    <subcellularLocation>
        <location evidence="1">Cell membrane</location>
        <topology evidence="1">Single-pass membrane protein</topology>
    </subcellularLocation>
</comment>
<keyword evidence="7" id="KW-0067">ATP-binding</keyword>
<dbReference type="InterPro" id="IPR007795">
    <property type="entry name" value="T7SS_EccB"/>
</dbReference>
<dbReference type="GO" id="GO:0005576">
    <property type="term" value="C:extracellular region"/>
    <property type="evidence" value="ECO:0007669"/>
    <property type="project" value="TreeGrafter"/>
</dbReference>
<protein>
    <submittedName>
        <fullName evidence="12">Type VII secretion protein EccB</fullName>
    </submittedName>
</protein>
<reference evidence="12 13" key="1">
    <citation type="submission" date="2020-08" db="EMBL/GenBank/DDBJ databases">
        <title>Genomic Encyclopedia of Type Strains, Phase III (KMG-III): the genomes of soil and plant-associated and newly described type strains.</title>
        <authorList>
            <person name="Whitman W."/>
        </authorList>
    </citation>
    <scope>NUCLEOTIDE SEQUENCE [LARGE SCALE GENOMIC DNA]</scope>
    <source>
        <strain evidence="12 13">CECT 8840</strain>
    </source>
</reference>
<evidence type="ECO:0000256" key="8">
    <source>
        <dbReference type="ARBA" id="ARBA00022989"/>
    </source>
</evidence>
<keyword evidence="5" id="KW-0547">Nucleotide-binding</keyword>
<evidence type="ECO:0000256" key="5">
    <source>
        <dbReference type="ARBA" id="ARBA00022741"/>
    </source>
</evidence>
<evidence type="ECO:0000256" key="11">
    <source>
        <dbReference type="SAM" id="Phobius"/>
    </source>
</evidence>
<accession>A0A7W7QRY7</accession>
<dbReference type="EMBL" id="JACHJP010000007">
    <property type="protein sequence ID" value="MBB4918670.1"/>
    <property type="molecule type" value="Genomic_DNA"/>
</dbReference>
<evidence type="ECO:0000256" key="10">
    <source>
        <dbReference type="SAM" id="MobiDB-lite"/>
    </source>
</evidence>